<accession>A0A3N2H3R7</accession>
<dbReference type="InterPro" id="IPR003399">
    <property type="entry name" value="Mce/MlaD"/>
</dbReference>
<gene>
    <name evidence="4" type="ORF">EDD35_5983</name>
</gene>
<feature type="domain" description="Mce/MlaD" evidence="2">
    <location>
        <begin position="40"/>
        <end position="114"/>
    </location>
</feature>
<dbReference type="AlphaFoldDB" id="A0A3N2H3R7"/>
<keyword evidence="5" id="KW-1185">Reference proteome</keyword>
<proteinExistence type="predicted"/>
<reference evidence="4 5" key="1">
    <citation type="submission" date="2018-11" db="EMBL/GenBank/DDBJ databases">
        <title>Sequencing the genomes of 1000 actinobacteria strains.</title>
        <authorList>
            <person name="Klenk H.-P."/>
        </authorList>
    </citation>
    <scope>NUCLEOTIDE SEQUENCE [LARGE SCALE GENOMIC DNA]</scope>
    <source>
        <strain evidence="4 5">DSM 44348</strain>
    </source>
</reference>
<dbReference type="Proteomes" id="UP000274843">
    <property type="component" value="Unassembled WGS sequence"/>
</dbReference>
<dbReference type="PANTHER" id="PTHR33371">
    <property type="entry name" value="INTERMEMBRANE PHOSPHOLIPID TRANSPORT SYSTEM BINDING PROTEIN MLAD-RELATED"/>
    <property type="match status" value="1"/>
</dbReference>
<feature type="domain" description="Mammalian cell entry C-terminal" evidence="3">
    <location>
        <begin position="122"/>
        <end position="326"/>
    </location>
</feature>
<comment type="caution">
    <text evidence="4">The sequence shown here is derived from an EMBL/GenBank/DDBJ whole genome shotgun (WGS) entry which is preliminary data.</text>
</comment>
<feature type="compositionally biased region" description="Pro residues" evidence="1">
    <location>
        <begin position="323"/>
        <end position="334"/>
    </location>
</feature>
<evidence type="ECO:0000313" key="4">
    <source>
        <dbReference type="EMBL" id="ROS43563.1"/>
    </source>
</evidence>
<dbReference type="EMBL" id="RKHY01000001">
    <property type="protein sequence ID" value="ROS43563.1"/>
    <property type="molecule type" value="Genomic_DNA"/>
</dbReference>
<dbReference type="GO" id="GO:0005576">
    <property type="term" value="C:extracellular region"/>
    <property type="evidence" value="ECO:0007669"/>
    <property type="project" value="TreeGrafter"/>
</dbReference>
<dbReference type="GO" id="GO:0051701">
    <property type="term" value="P:biological process involved in interaction with host"/>
    <property type="evidence" value="ECO:0007669"/>
    <property type="project" value="TreeGrafter"/>
</dbReference>
<dbReference type="GeneID" id="301847255"/>
<evidence type="ECO:0000313" key="5">
    <source>
        <dbReference type="Proteomes" id="UP000274843"/>
    </source>
</evidence>
<dbReference type="RefSeq" id="WP_123685785.1">
    <property type="nucleotide sequence ID" value="NZ_CBDRBK010000008.1"/>
</dbReference>
<dbReference type="InterPro" id="IPR005693">
    <property type="entry name" value="Mce"/>
</dbReference>
<organism evidence="4 5">
    <name type="scientific">Amycolatopsis thermoflava</name>
    <dbReference type="NCBI Taxonomy" id="84480"/>
    <lineage>
        <taxon>Bacteria</taxon>
        <taxon>Bacillati</taxon>
        <taxon>Actinomycetota</taxon>
        <taxon>Actinomycetes</taxon>
        <taxon>Pseudonocardiales</taxon>
        <taxon>Pseudonocardiaceae</taxon>
        <taxon>Amycolatopsis</taxon>
        <taxon>Amycolatopsis methanolica group</taxon>
    </lineage>
</organism>
<name>A0A3N2H3R7_9PSEU</name>
<dbReference type="PANTHER" id="PTHR33371:SF19">
    <property type="entry name" value="MCE-FAMILY PROTEIN MCE4A"/>
    <property type="match status" value="1"/>
</dbReference>
<evidence type="ECO:0000259" key="3">
    <source>
        <dbReference type="Pfam" id="PF11887"/>
    </source>
</evidence>
<dbReference type="NCBIfam" id="TIGR00996">
    <property type="entry name" value="Mtu_fam_mce"/>
    <property type="match status" value="1"/>
</dbReference>
<protein>
    <submittedName>
        <fullName evidence="4">Phospholipid/cholesterol/gamma-HCH transport system substrate-binding protein</fullName>
    </submittedName>
</protein>
<dbReference type="InterPro" id="IPR024516">
    <property type="entry name" value="Mce_C"/>
</dbReference>
<dbReference type="InterPro" id="IPR052336">
    <property type="entry name" value="MlaD_Phospholipid_Transporter"/>
</dbReference>
<dbReference type="Pfam" id="PF11887">
    <property type="entry name" value="Mce4_CUP1"/>
    <property type="match status" value="1"/>
</dbReference>
<feature type="region of interest" description="Disordered" evidence="1">
    <location>
        <begin position="322"/>
        <end position="350"/>
    </location>
</feature>
<evidence type="ECO:0000256" key="1">
    <source>
        <dbReference type="SAM" id="MobiDB-lite"/>
    </source>
</evidence>
<sequence>MSEQRRRLVFGALGLVFIALLGAMGWFAVAIYGKTFSSAVPVVLRAERAGTQLKENADVKVRGVLVGSVRSIDVQPGWVDVELAMDPDRIHDIPANVSARLLPKTLFGQRYVSLVIPPSPAPRALSAGAVIQEDRSTQAVEVEQALRDLLPVLQTVQPQKLASTLGAVSQALEGRGPELGTTLVSLGDYLGRLNPEVPELRTAITKLADTVHTYSTAAPDLVDAMADLRTTATTLTRQQQDLAALFTTVTAAGDDAHGFLDANDDTLVDLSADSRPVLDLLAEYSPEIPCVADAAARLKPVVERALGVGTAEPGLHVDLTVRPPKPGGAPPPAADGPRCPTAGSAAPGADTPAAQRFLAELLAPVLGERPSEIPGWSGLLMNPLLRGAEVTLK</sequence>
<evidence type="ECO:0000259" key="2">
    <source>
        <dbReference type="Pfam" id="PF02470"/>
    </source>
</evidence>
<dbReference type="Pfam" id="PF02470">
    <property type="entry name" value="MlaD"/>
    <property type="match status" value="1"/>
</dbReference>